<feature type="compositionally biased region" description="Gly residues" evidence="1">
    <location>
        <begin position="143"/>
        <end position="156"/>
    </location>
</feature>
<evidence type="ECO:0000313" key="2">
    <source>
        <dbReference type="EMBL" id="KAK1784169.1"/>
    </source>
</evidence>
<feature type="compositionally biased region" description="Low complexity" evidence="1">
    <location>
        <begin position="191"/>
        <end position="212"/>
    </location>
</feature>
<protein>
    <submittedName>
        <fullName evidence="2">Uncharacterized protein</fullName>
    </submittedName>
</protein>
<feature type="non-terminal residue" evidence="2">
    <location>
        <position position="1"/>
    </location>
</feature>
<proteinExistence type="predicted"/>
<evidence type="ECO:0000256" key="1">
    <source>
        <dbReference type="SAM" id="MobiDB-lite"/>
    </source>
</evidence>
<keyword evidence="3" id="KW-1185">Reference proteome</keyword>
<organism evidence="2 3">
    <name type="scientific">Electrophorus voltai</name>
    <dbReference type="NCBI Taxonomy" id="2609070"/>
    <lineage>
        <taxon>Eukaryota</taxon>
        <taxon>Metazoa</taxon>
        <taxon>Chordata</taxon>
        <taxon>Craniata</taxon>
        <taxon>Vertebrata</taxon>
        <taxon>Euteleostomi</taxon>
        <taxon>Actinopterygii</taxon>
        <taxon>Neopterygii</taxon>
        <taxon>Teleostei</taxon>
        <taxon>Ostariophysi</taxon>
        <taxon>Gymnotiformes</taxon>
        <taxon>Gymnotoidei</taxon>
        <taxon>Gymnotidae</taxon>
        <taxon>Electrophorus</taxon>
    </lineage>
</organism>
<gene>
    <name evidence="2" type="ORF">P4O66_020701</name>
</gene>
<comment type="caution">
    <text evidence="2">The sequence shown here is derived from an EMBL/GenBank/DDBJ whole genome shotgun (WGS) entry which is preliminary data.</text>
</comment>
<sequence>RTTDLHVGDRCGPPPDFPLASPCPGIVHHLSGTIACALAPPPRRSGREGAGGAPPRRRGGGSHLGRGGAGLHLHCATGRVGSRHRRRPRAPFGTRAGPRPGGAARSGDGLRTVRPGRQPRRERRGPAPRPPQGEEGAEVLARGPGGASGEVGGGEGAVKLEAGAHEPPSPPDPSKPNRSRSRRTASEEVRPTAAETRAARGPPAAPDATPRRGNAGGLEAEHTPPRQGRPHRRVESPGQTVRTPPVYLLTVSRPVELSLQSSFQLSLTVLVRYRSRAGI</sequence>
<feature type="compositionally biased region" description="Low complexity" evidence="1">
    <location>
        <begin position="90"/>
        <end position="109"/>
    </location>
</feature>
<reference evidence="2" key="1">
    <citation type="submission" date="2023-03" db="EMBL/GenBank/DDBJ databases">
        <title>Electrophorus voltai genome.</title>
        <authorList>
            <person name="Bian C."/>
        </authorList>
    </citation>
    <scope>NUCLEOTIDE SEQUENCE</scope>
    <source>
        <strain evidence="2">CB-2022</strain>
        <tissue evidence="2">Muscle</tissue>
    </source>
</reference>
<accession>A0AAD8YQ35</accession>
<evidence type="ECO:0000313" key="3">
    <source>
        <dbReference type="Proteomes" id="UP001239994"/>
    </source>
</evidence>
<name>A0AAD8YQ35_9TELE</name>
<dbReference type="EMBL" id="JAROKS010000466">
    <property type="protein sequence ID" value="KAK1784169.1"/>
    <property type="molecule type" value="Genomic_DNA"/>
</dbReference>
<feature type="region of interest" description="Disordered" evidence="1">
    <location>
        <begin position="37"/>
        <end position="241"/>
    </location>
</feature>
<feature type="compositionally biased region" description="Gly residues" evidence="1">
    <location>
        <begin position="61"/>
        <end position="70"/>
    </location>
</feature>
<dbReference type="Proteomes" id="UP001239994">
    <property type="component" value="Unassembled WGS sequence"/>
</dbReference>
<dbReference type="AlphaFoldDB" id="A0AAD8YQ35"/>
<feature type="compositionally biased region" description="Low complexity" evidence="1">
    <location>
        <begin position="71"/>
        <end position="80"/>
    </location>
</feature>